<dbReference type="Gene3D" id="3.30.70.1230">
    <property type="entry name" value="Nucleotide cyclase"/>
    <property type="match status" value="1"/>
</dbReference>
<dbReference type="GO" id="GO:0000166">
    <property type="term" value="F:nucleotide binding"/>
    <property type="evidence" value="ECO:0007669"/>
    <property type="project" value="UniProtKB-KW"/>
</dbReference>
<evidence type="ECO:0000256" key="4">
    <source>
        <dbReference type="ARBA" id="ARBA00022741"/>
    </source>
</evidence>
<evidence type="ECO:0000259" key="9">
    <source>
        <dbReference type="PROSITE" id="PS50125"/>
    </source>
</evidence>
<comment type="subcellular location">
    <subcellularLocation>
        <location evidence="2">Membrane</location>
    </subcellularLocation>
</comment>
<dbReference type="PANTHER" id="PTHR11920:SF501">
    <property type="entry name" value="GUANYLATE CYCLASE 32E"/>
    <property type="match status" value="1"/>
</dbReference>
<dbReference type="SUPFAM" id="SSF55073">
    <property type="entry name" value="Nucleotide cyclase"/>
    <property type="match status" value="1"/>
</dbReference>
<keyword evidence="6" id="KW-0472">Membrane</keyword>
<sequence>MPRYCLFGDTVNTASRMESNGKPGRVHMSDDAKEFLMKTFNGYQTLCRGEVLIKGKGVMTTHWLCGREDMQIMESRDEDQK</sequence>
<dbReference type="Pfam" id="PF00211">
    <property type="entry name" value="Guanylate_cyc"/>
    <property type="match status" value="1"/>
</dbReference>
<dbReference type="GO" id="GO:0007168">
    <property type="term" value="P:receptor guanylyl cyclase signaling pathway"/>
    <property type="evidence" value="ECO:0007669"/>
    <property type="project" value="TreeGrafter"/>
</dbReference>
<dbReference type="GO" id="GO:0001653">
    <property type="term" value="F:peptide receptor activity"/>
    <property type="evidence" value="ECO:0007669"/>
    <property type="project" value="TreeGrafter"/>
</dbReference>
<accession>W2TM30</accession>
<dbReference type="InterPro" id="IPR050401">
    <property type="entry name" value="Cyclic_nucleotide_synthase"/>
</dbReference>
<keyword evidence="5" id="KW-1133">Transmembrane helix</keyword>
<evidence type="ECO:0000256" key="8">
    <source>
        <dbReference type="ARBA" id="ARBA00023239"/>
    </source>
</evidence>
<keyword evidence="3" id="KW-0812">Transmembrane</keyword>
<keyword evidence="8" id="KW-0456">Lyase</keyword>
<dbReference type="GO" id="GO:0035556">
    <property type="term" value="P:intracellular signal transduction"/>
    <property type="evidence" value="ECO:0007669"/>
    <property type="project" value="InterPro"/>
</dbReference>
<organism evidence="10 11">
    <name type="scientific">Necator americanus</name>
    <name type="common">Human hookworm</name>
    <dbReference type="NCBI Taxonomy" id="51031"/>
    <lineage>
        <taxon>Eukaryota</taxon>
        <taxon>Metazoa</taxon>
        <taxon>Ecdysozoa</taxon>
        <taxon>Nematoda</taxon>
        <taxon>Chromadorea</taxon>
        <taxon>Rhabditida</taxon>
        <taxon>Rhabditina</taxon>
        <taxon>Rhabditomorpha</taxon>
        <taxon>Strongyloidea</taxon>
        <taxon>Ancylostomatidae</taxon>
        <taxon>Bunostominae</taxon>
        <taxon>Necator</taxon>
    </lineage>
</organism>
<evidence type="ECO:0000256" key="6">
    <source>
        <dbReference type="ARBA" id="ARBA00023136"/>
    </source>
</evidence>
<dbReference type="AlphaFoldDB" id="W2TM30"/>
<evidence type="ECO:0000313" key="10">
    <source>
        <dbReference type="EMBL" id="ETN82788.1"/>
    </source>
</evidence>
<dbReference type="STRING" id="51031.W2TM30"/>
<dbReference type="KEGG" id="nai:NECAME_07793"/>
<evidence type="ECO:0000313" key="11">
    <source>
        <dbReference type="Proteomes" id="UP000053676"/>
    </source>
</evidence>
<dbReference type="GO" id="GO:0005886">
    <property type="term" value="C:plasma membrane"/>
    <property type="evidence" value="ECO:0007669"/>
    <property type="project" value="TreeGrafter"/>
</dbReference>
<dbReference type="PANTHER" id="PTHR11920">
    <property type="entry name" value="GUANYLYL CYCLASE"/>
    <property type="match status" value="1"/>
</dbReference>
<name>W2TM30_NECAM</name>
<dbReference type="Proteomes" id="UP000053676">
    <property type="component" value="Unassembled WGS sequence"/>
</dbReference>
<dbReference type="GO" id="GO:0004016">
    <property type="term" value="F:adenylate cyclase activity"/>
    <property type="evidence" value="ECO:0007669"/>
    <property type="project" value="TreeGrafter"/>
</dbReference>
<evidence type="ECO:0000256" key="3">
    <source>
        <dbReference type="ARBA" id="ARBA00022692"/>
    </source>
</evidence>
<dbReference type="InterPro" id="IPR001054">
    <property type="entry name" value="A/G_cyclase"/>
</dbReference>
<reference evidence="11" key="1">
    <citation type="journal article" date="2014" name="Nat. Genet.">
        <title>Genome of the human hookworm Necator americanus.</title>
        <authorList>
            <person name="Tang Y.T."/>
            <person name="Gao X."/>
            <person name="Rosa B.A."/>
            <person name="Abubucker S."/>
            <person name="Hallsworth-Pepin K."/>
            <person name="Martin J."/>
            <person name="Tyagi R."/>
            <person name="Heizer E."/>
            <person name="Zhang X."/>
            <person name="Bhonagiri-Palsikar V."/>
            <person name="Minx P."/>
            <person name="Warren W.C."/>
            <person name="Wang Q."/>
            <person name="Zhan B."/>
            <person name="Hotez P.J."/>
            <person name="Sternberg P.W."/>
            <person name="Dougall A."/>
            <person name="Gaze S.T."/>
            <person name="Mulvenna J."/>
            <person name="Sotillo J."/>
            <person name="Ranganathan S."/>
            <person name="Rabelo E.M."/>
            <person name="Wilson R.K."/>
            <person name="Felgner P.L."/>
            <person name="Bethony J."/>
            <person name="Hawdon J.M."/>
            <person name="Gasser R.B."/>
            <person name="Loukas A."/>
            <person name="Mitreva M."/>
        </authorList>
    </citation>
    <scope>NUCLEOTIDE SEQUENCE [LARGE SCALE GENOMIC DNA]</scope>
</reference>
<protein>
    <recommendedName>
        <fullName evidence="9">Guanylate cyclase domain-containing protein</fullName>
    </recommendedName>
</protein>
<proteinExistence type="predicted"/>
<dbReference type="InterPro" id="IPR029787">
    <property type="entry name" value="Nucleotide_cyclase"/>
</dbReference>
<comment type="catalytic activity">
    <reaction evidence="1">
        <text>GTP = 3',5'-cyclic GMP + diphosphate</text>
        <dbReference type="Rhea" id="RHEA:13665"/>
        <dbReference type="ChEBI" id="CHEBI:33019"/>
        <dbReference type="ChEBI" id="CHEBI:37565"/>
        <dbReference type="ChEBI" id="CHEBI:57746"/>
        <dbReference type="EC" id="4.6.1.2"/>
    </reaction>
</comment>
<dbReference type="PROSITE" id="PS50125">
    <property type="entry name" value="GUANYLATE_CYCLASE_2"/>
    <property type="match status" value="1"/>
</dbReference>
<feature type="domain" description="Guanylate cyclase" evidence="9">
    <location>
        <begin position="1"/>
        <end position="18"/>
    </location>
</feature>
<evidence type="ECO:0000256" key="7">
    <source>
        <dbReference type="ARBA" id="ARBA00023180"/>
    </source>
</evidence>
<keyword evidence="4" id="KW-0547">Nucleotide-binding</keyword>
<dbReference type="OMA" id="QIMESRD"/>
<dbReference type="OrthoDB" id="1890790at2759"/>
<dbReference type="GO" id="GO:0004383">
    <property type="term" value="F:guanylate cyclase activity"/>
    <property type="evidence" value="ECO:0007669"/>
    <property type="project" value="UniProtKB-EC"/>
</dbReference>
<dbReference type="CDD" id="cd07302">
    <property type="entry name" value="CHD"/>
    <property type="match status" value="1"/>
</dbReference>
<dbReference type="EMBL" id="KI658383">
    <property type="protein sequence ID" value="ETN82788.1"/>
    <property type="molecule type" value="Genomic_DNA"/>
</dbReference>
<gene>
    <name evidence="10" type="ORF">NECAME_07793</name>
</gene>
<keyword evidence="7" id="KW-0325">Glycoprotein</keyword>
<keyword evidence="11" id="KW-1185">Reference proteome</keyword>
<evidence type="ECO:0000256" key="2">
    <source>
        <dbReference type="ARBA" id="ARBA00004370"/>
    </source>
</evidence>
<evidence type="ECO:0000256" key="5">
    <source>
        <dbReference type="ARBA" id="ARBA00022989"/>
    </source>
</evidence>
<evidence type="ECO:0000256" key="1">
    <source>
        <dbReference type="ARBA" id="ARBA00001436"/>
    </source>
</evidence>